<name>A0AC35TU56_9BILA</name>
<protein>
    <submittedName>
        <fullName evidence="2">Polysacc_synt_4 domain-containing protein</fullName>
    </submittedName>
</protein>
<reference evidence="2" key="1">
    <citation type="submission" date="2016-11" db="UniProtKB">
        <authorList>
            <consortium name="WormBaseParasite"/>
        </authorList>
    </citation>
    <scope>IDENTIFICATION</scope>
    <source>
        <strain evidence="2">KR3021</strain>
    </source>
</reference>
<organism evidence="1 2">
    <name type="scientific">Rhabditophanes sp. KR3021</name>
    <dbReference type="NCBI Taxonomy" id="114890"/>
    <lineage>
        <taxon>Eukaryota</taxon>
        <taxon>Metazoa</taxon>
        <taxon>Ecdysozoa</taxon>
        <taxon>Nematoda</taxon>
        <taxon>Chromadorea</taxon>
        <taxon>Rhabditida</taxon>
        <taxon>Tylenchina</taxon>
        <taxon>Panagrolaimomorpha</taxon>
        <taxon>Strongyloidoidea</taxon>
        <taxon>Alloionematidae</taxon>
        <taxon>Rhabditophanes</taxon>
    </lineage>
</organism>
<evidence type="ECO:0000313" key="1">
    <source>
        <dbReference type="Proteomes" id="UP000095286"/>
    </source>
</evidence>
<dbReference type="WBParaSite" id="RSKR_0000442200.1">
    <property type="protein sequence ID" value="RSKR_0000442200.1"/>
    <property type="gene ID" value="RSKR_0000442200"/>
</dbReference>
<dbReference type="Proteomes" id="UP000095286">
    <property type="component" value="Unplaced"/>
</dbReference>
<proteinExistence type="predicted"/>
<evidence type="ECO:0000313" key="2">
    <source>
        <dbReference type="WBParaSite" id="RSKR_0000442200.1"/>
    </source>
</evidence>
<sequence>MADLLTQFTSPAEEYVNDDQIELAWAIKASERATVHQNLLVNCDTMTLKLNKHQPEIYEQFRKTFPDFDIEQVTETTLKGTNKHLWHDYCELFKTTVDDYNLGSIMRVDATKIYSQENSIIVPRIQFLAIEGARNIEGVNAKYREQLVAEHKAGVENGTLAF</sequence>
<accession>A0AC35TU56</accession>